<protein>
    <submittedName>
        <fullName evidence="2">Uncharacterized protein</fullName>
    </submittedName>
</protein>
<name>A0A9P4R797_9PLEO</name>
<dbReference type="EMBL" id="ML996111">
    <property type="protein sequence ID" value="KAF2738128.1"/>
    <property type="molecule type" value="Genomic_DNA"/>
</dbReference>
<reference evidence="2" key="1">
    <citation type="journal article" date="2020" name="Stud. Mycol.">
        <title>101 Dothideomycetes genomes: a test case for predicting lifestyles and emergence of pathogens.</title>
        <authorList>
            <person name="Haridas S."/>
            <person name="Albert R."/>
            <person name="Binder M."/>
            <person name="Bloem J."/>
            <person name="Labutti K."/>
            <person name="Salamov A."/>
            <person name="Andreopoulos B."/>
            <person name="Baker S."/>
            <person name="Barry K."/>
            <person name="Bills G."/>
            <person name="Bluhm B."/>
            <person name="Cannon C."/>
            <person name="Castanera R."/>
            <person name="Culley D."/>
            <person name="Daum C."/>
            <person name="Ezra D."/>
            <person name="Gonzalez J."/>
            <person name="Henrissat B."/>
            <person name="Kuo A."/>
            <person name="Liang C."/>
            <person name="Lipzen A."/>
            <person name="Lutzoni F."/>
            <person name="Magnuson J."/>
            <person name="Mondo S."/>
            <person name="Nolan M."/>
            <person name="Ohm R."/>
            <person name="Pangilinan J."/>
            <person name="Park H.-J."/>
            <person name="Ramirez L."/>
            <person name="Alfaro M."/>
            <person name="Sun H."/>
            <person name="Tritt A."/>
            <person name="Yoshinaga Y."/>
            <person name="Zwiers L.-H."/>
            <person name="Turgeon B."/>
            <person name="Goodwin S."/>
            <person name="Spatafora J."/>
            <person name="Crous P."/>
            <person name="Grigoriev I."/>
        </authorList>
    </citation>
    <scope>NUCLEOTIDE SEQUENCE</scope>
    <source>
        <strain evidence="2">CBS 125425</strain>
    </source>
</reference>
<keyword evidence="3" id="KW-1185">Reference proteome</keyword>
<dbReference type="OrthoDB" id="3793790at2759"/>
<evidence type="ECO:0000313" key="2">
    <source>
        <dbReference type="EMBL" id="KAF2738128.1"/>
    </source>
</evidence>
<organism evidence="2 3">
    <name type="scientific">Polyplosphaeria fusca</name>
    <dbReference type="NCBI Taxonomy" id="682080"/>
    <lineage>
        <taxon>Eukaryota</taxon>
        <taxon>Fungi</taxon>
        <taxon>Dikarya</taxon>
        <taxon>Ascomycota</taxon>
        <taxon>Pezizomycotina</taxon>
        <taxon>Dothideomycetes</taxon>
        <taxon>Pleosporomycetidae</taxon>
        <taxon>Pleosporales</taxon>
        <taxon>Tetraplosphaeriaceae</taxon>
        <taxon>Polyplosphaeria</taxon>
    </lineage>
</organism>
<sequence>MQGKPRLARKVKTIISKGGSVDGLLSIVQTYAGEEKMARMKVHDGLNKTMIAEWISAAETLALGPPQSELNNGQGMTVYKNNFKAINNRLVGPDDNEYDDEPAAPPRKKIKVCESGARDLPTNSKTVEELQSKQSSSNIKPPLPRQDCPTDDSANMAQDPFSRPHKPHKPRRPHHSTSKTSQPSNMRRQEKSSQRPQNSPLRPFRPHKDQPSSTRLQTPQPPLHPTVAPSTKPTDAGSLSPEMAATNRHPSKAFSLENPAINKKMLMAYDNSLVHGRHVLIDTLRLDPGYYMTSCHLYTFSDGDKALVSAISWTEVHVTWITRELRKLARPSKTAYLKPGPHGWDYSNHKWTWEGDRDLDSGAGHQVERADMEKLNNGEMRQAEFWHKYPGRMESQWPCGCQKPWQDDFSEEE</sequence>
<evidence type="ECO:0000313" key="3">
    <source>
        <dbReference type="Proteomes" id="UP000799444"/>
    </source>
</evidence>
<feature type="region of interest" description="Disordered" evidence="1">
    <location>
        <begin position="90"/>
        <end position="251"/>
    </location>
</feature>
<gene>
    <name evidence="2" type="ORF">EJ04DRAFT_560998</name>
</gene>
<dbReference type="AlphaFoldDB" id="A0A9P4R797"/>
<evidence type="ECO:0000256" key="1">
    <source>
        <dbReference type="SAM" id="MobiDB-lite"/>
    </source>
</evidence>
<proteinExistence type="predicted"/>
<dbReference type="Proteomes" id="UP000799444">
    <property type="component" value="Unassembled WGS sequence"/>
</dbReference>
<feature type="compositionally biased region" description="Basic residues" evidence="1">
    <location>
        <begin position="163"/>
        <end position="177"/>
    </location>
</feature>
<accession>A0A9P4R797</accession>
<comment type="caution">
    <text evidence="2">The sequence shown here is derived from an EMBL/GenBank/DDBJ whole genome shotgun (WGS) entry which is preliminary data.</text>
</comment>